<dbReference type="RefSeq" id="WP_345278332.1">
    <property type="nucleotide sequence ID" value="NZ_BAABAJ010000001.1"/>
</dbReference>
<evidence type="ECO:0000313" key="1">
    <source>
        <dbReference type="EMBL" id="GAA3897915.1"/>
    </source>
</evidence>
<keyword evidence="2" id="KW-1185">Reference proteome</keyword>
<name>A0ABP7LFF8_9ACTN</name>
<dbReference type="EMBL" id="BAABAJ010000001">
    <property type="protein sequence ID" value="GAA3897915.1"/>
    <property type="molecule type" value="Genomic_DNA"/>
</dbReference>
<reference evidence="2" key="1">
    <citation type="journal article" date="2019" name="Int. J. Syst. Evol. Microbiol.">
        <title>The Global Catalogue of Microorganisms (GCM) 10K type strain sequencing project: providing services to taxonomists for standard genome sequencing and annotation.</title>
        <authorList>
            <consortium name="The Broad Institute Genomics Platform"/>
            <consortium name="The Broad Institute Genome Sequencing Center for Infectious Disease"/>
            <person name="Wu L."/>
            <person name="Ma J."/>
        </authorList>
    </citation>
    <scope>NUCLEOTIDE SEQUENCE [LARGE SCALE GENOMIC DNA]</scope>
    <source>
        <strain evidence="2">JCM 16956</strain>
    </source>
</reference>
<evidence type="ECO:0000313" key="2">
    <source>
        <dbReference type="Proteomes" id="UP001501000"/>
    </source>
</evidence>
<gene>
    <name evidence="1" type="ORF">GCM10022244_05300</name>
</gene>
<protein>
    <submittedName>
        <fullName evidence="1">Uncharacterized protein</fullName>
    </submittedName>
</protein>
<proteinExistence type="predicted"/>
<comment type="caution">
    <text evidence="1">The sequence shown here is derived from an EMBL/GenBank/DDBJ whole genome shotgun (WGS) entry which is preliminary data.</text>
</comment>
<accession>A0ABP7LFF8</accession>
<organism evidence="1 2">
    <name type="scientific">Streptomyces gulbargensis</name>
    <dbReference type="NCBI Taxonomy" id="364901"/>
    <lineage>
        <taxon>Bacteria</taxon>
        <taxon>Bacillati</taxon>
        <taxon>Actinomycetota</taxon>
        <taxon>Actinomycetes</taxon>
        <taxon>Kitasatosporales</taxon>
        <taxon>Streptomycetaceae</taxon>
        <taxon>Streptomyces</taxon>
    </lineage>
</organism>
<sequence>MVNSAVVRTDLGDGVGVVDLCEAALEDDRAVPKIRVMAMQQQAHGASLLRDRAAVDRLIDGADRLLPQVDDDLPWGNACRRTPGYLKVQCATCYGRLGLGAEASDLWDQVLAAVPGTARRDRGIYMARHATAAASAREPEQAVEITRAAAAIAV</sequence>
<dbReference type="Proteomes" id="UP001501000">
    <property type="component" value="Unassembled WGS sequence"/>
</dbReference>